<sequence>MGTRAGFNEGDGRFWRTDDDDAALRQYRTLISAIDDGVYQLDSDGNFVAVNDTIVETTGYEREELLDEHVSLIMADDDVSAVENAVASRLDGESEETEAFELGLRAAGGETVPCELRITPLVEDGELRGTIGVVRDRTDSKRRLDTFESPTVPSGSVTDVLDEADIGVFVLDDGFEVAWADETVEQYFGLDRDAIVGRDKRALVDETVKRRFENPERFAETVLATYEDNSYVERFECQVEPGDDRDGRWLEHYSKPIESGRYAGGRIELYYDITDRKRSESALRESREEFRSLVDTVEEYAIFRLDPDGRVISWNTGAERIKEYDREEILGESFSVFYTPEDRAAGVPERNLERATERGSLEDEGWRVRADGSQFWANVTITPIRDADGTHRGYLKVTKDMTERRRREQRLENELEDVFSRITDAFYAVDEEFRFTHVNDRAEELLQHPEEDLLGERLWDVFPSAAEIDEVWTAFHTAQETQEATSYEVYYDTLGFWVEANLYPSETGISVYFRDVTDRKEREQYLEDTKEQLEAATEAGAVGTWEWNVAEDTFVAGASFARTFGLDPERAREGFPLERVLSSIHEDDRDRVAARIEDALERCGEYEAEYRVRDADGEIRWVFARGHVECDEAGEAETFPGALTDITERKRAELEAETQRRQLETLFRVLPVGAVVADADGSLVRANAAAREIWGGDVFDADSVDEYEKYAAVWADSGKPVEPDEWTMSQVLRGEEVTEPNVYEIRTFDGERRIIMEHGMPVRDERGDVDRAVVTLTDITERREYQRRLEETVDRLETSNERLEDFAYAASHDLQEPLRMVSSYLRLIEDRYGDALDADGEEFLEFAIDGADRMRNMIDGLLEYSRVETKGNPFEPTDLETVVEGVLADLQLRIEESDADVTVDRLPRVNGDPDQLRQVFQNLLSNAIEYSGDEPPVIRVDAERRGEWWTVSVHDEGLGIDPDDQDRIFEVFQRLHGRGEHEGMGIGLAVCQRIVERHGGEIRVDSEPGEGTTFSVTLPAVDES</sequence>
<dbReference type="PANTHER" id="PTHR43304:SF1">
    <property type="entry name" value="PAC DOMAIN-CONTAINING PROTEIN"/>
    <property type="match status" value="1"/>
</dbReference>
<dbReference type="Gene3D" id="3.30.565.10">
    <property type="entry name" value="Histidine kinase-like ATPase, C-terminal domain"/>
    <property type="match status" value="1"/>
</dbReference>
<dbReference type="InterPro" id="IPR013655">
    <property type="entry name" value="PAS_fold_3"/>
</dbReference>
<evidence type="ECO:0000259" key="8">
    <source>
        <dbReference type="PROSITE" id="PS50113"/>
    </source>
</evidence>
<keyword evidence="3" id="KW-0597">Phosphoprotein</keyword>
<feature type="domain" description="PAS" evidence="7">
    <location>
        <begin position="286"/>
        <end position="359"/>
    </location>
</feature>
<dbReference type="FunFam" id="3.30.565.10:FF:000006">
    <property type="entry name" value="Sensor histidine kinase WalK"/>
    <property type="match status" value="1"/>
</dbReference>
<feature type="domain" description="PAS" evidence="7">
    <location>
        <begin position="23"/>
        <end position="93"/>
    </location>
</feature>
<dbReference type="KEGG" id="nou:Natoc_0362"/>
<dbReference type="SUPFAM" id="SSF55874">
    <property type="entry name" value="ATPase domain of HSP90 chaperone/DNA topoisomerase II/histidine kinase"/>
    <property type="match status" value="1"/>
</dbReference>
<evidence type="ECO:0000259" key="7">
    <source>
        <dbReference type="PROSITE" id="PS50112"/>
    </source>
</evidence>
<keyword evidence="5" id="KW-0418">Kinase</keyword>
<dbReference type="InterPro" id="IPR035965">
    <property type="entry name" value="PAS-like_dom_sf"/>
</dbReference>
<dbReference type="EC" id="2.7.13.3" evidence="2"/>
<dbReference type="PROSITE" id="PS50112">
    <property type="entry name" value="PAS"/>
    <property type="match status" value="4"/>
</dbReference>
<feature type="domain" description="PAS" evidence="7">
    <location>
        <begin position="411"/>
        <end position="456"/>
    </location>
</feature>
<dbReference type="PANTHER" id="PTHR43304">
    <property type="entry name" value="PHYTOCHROME-LIKE PROTEIN CPH1"/>
    <property type="match status" value="1"/>
</dbReference>
<dbReference type="InterPro" id="IPR001610">
    <property type="entry name" value="PAC"/>
</dbReference>
<dbReference type="InterPro" id="IPR013656">
    <property type="entry name" value="PAS_4"/>
</dbReference>
<feature type="domain" description="Histidine kinase" evidence="6">
    <location>
        <begin position="809"/>
        <end position="1022"/>
    </location>
</feature>
<dbReference type="SMART" id="SM00387">
    <property type="entry name" value="HATPase_c"/>
    <property type="match status" value="1"/>
</dbReference>
<evidence type="ECO:0000256" key="1">
    <source>
        <dbReference type="ARBA" id="ARBA00000085"/>
    </source>
</evidence>
<dbReference type="PROSITE" id="PS50113">
    <property type="entry name" value="PAC"/>
    <property type="match status" value="3"/>
</dbReference>
<evidence type="ECO:0000313" key="9">
    <source>
        <dbReference type="EMBL" id="AGB36227.1"/>
    </source>
</evidence>
<dbReference type="Gene3D" id="6.10.250.490">
    <property type="match status" value="1"/>
</dbReference>
<dbReference type="STRING" id="694430.Natoc_0362"/>
<feature type="domain" description="PAC" evidence="8">
    <location>
        <begin position="606"/>
        <end position="658"/>
    </location>
</feature>
<dbReference type="OrthoDB" id="106630at2157"/>
<dbReference type="eggNOG" id="arCOG02348">
    <property type="taxonomic scope" value="Archaea"/>
</dbReference>
<evidence type="ECO:0000256" key="4">
    <source>
        <dbReference type="ARBA" id="ARBA00022679"/>
    </source>
</evidence>
<keyword evidence="4" id="KW-0808">Transferase</keyword>
<name>L0JT88_9EURY</name>
<dbReference type="EMBL" id="CP003929">
    <property type="protein sequence ID" value="AGB36227.1"/>
    <property type="molecule type" value="Genomic_DNA"/>
</dbReference>
<dbReference type="CDD" id="cd00130">
    <property type="entry name" value="PAS"/>
    <property type="match status" value="4"/>
</dbReference>
<dbReference type="SUPFAM" id="SSF55785">
    <property type="entry name" value="PYP-like sensor domain (PAS domain)"/>
    <property type="match status" value="6"/>
</dbReference>
<gene>
    <name evidence="9" type="ORF">Natoc_0362</name>
</gene>
<dbReference type="Gene3D" id="2.10.70.100">
    <property type="match status" value="1"/>
</dbReference>
<dbReference type="Pfam" id="PF08447">
    <property type="entry name" value="PAS_3"/>
    <property type="match status" value="1"/>
</dbReference>
<evidence type="ECO:0000256" key="2">
    <source>
        <dbReference type="ARBA" id="ARBA00012438"/>
    </source>
</evidence>
<dbReference type="InterPro" id="IPR052162">
    <property type="entry name" value="Sensor_kinase/Photoreceptor"/>
</dbReference>
<dbReference type="eggNOG" id="arCOG07605">
    <property type="taxonomic scope" value="Archaea"/>
</dbReference>
<evidence type="ECO:0000256" key="5">
    <source>
        <dbReference type="ARBA" id="ARBA00022777"/>
    </source>
</evidence>
<dbReference type="HOGENOM" id="CLU_000445_114_71_2"/>
<dbReference type="InterPro" id="IPR000700">
    <property type="entry name" value="PAS-assoc_C"/>
</dbReference>
<dbReference type="InterPro" id="IPR036097">
    <property type="entry name" value="HisK_dim/P_sf"/>
</dbReference>
<feature type="domain" description="PAC" evidence="8">
    <location>
        <begin position="361"/>
        <end position="413"/>
    </location>
</feature>
<comment type="catalytic activity">
    <reaction evidence="1">
        <text>ATP + protein L-histidine = ADP + protein N-phospho-L-histidine.</text>
        <dbReference type="EC" id="2.7.13.3"/>
    </reaction>
</comment>
<proteinExistence type="predicted"/>
<dbReference type="InterPro" id="IPR036890">
    <property type="entry name" value="HATPase_C_sf"/>
</dbReference>
<dbReference type="eggNOG" id="arCOG02350">
    <property type="taxonomic scope" value="Archaea"/>
</dbReference>
<dbReference type="Gene3D" id="1.10.287.130">
    <property type="match status" value="1"/>
</dbReference>
<dbReference type="eggNOG" id="arCOG02330">
    <property type="taxonomic scope" value="Archaea"/>
</dbReference>
<dbReference type="AlphaFoldDB" id="L0JT88"/>
<dbReference type="SMART" id="SM00091">
    <property type="entry name" value="PAS"/>
    <property type="match status" value="6"/>
</dbReference>
<evidence type="ECO:0000259" key="6">
    <source>
        <dbReference type="PROSITE" id="PS50109"/>
    </source>
</evidence>
<dbReference type="eggNOG" id="arCOG06796">
    <property type="taxonomic scope" value="Archaea"/>
</dbReference>
<accession>L0JT88</accession>
<dbReference type="NCBIfam" id="TIGR00229">
    <property type="entry name" value="sensory_box"/>
    <property type="match status" value="5"/>
</dbReference>
<dbReference type="SMART" id="SM00086">
    <property type="entry name" value="PAC"/>
    <property type="match status" value="4"/>
</dbReference>
<dbReference type="InterPro" id="IPR000014">
    <property type="entry name" value="PAS"/>
</dbReference>
<evidence type="ECO:0000313" key="10">
    <source>
        <dbReference type="Proteomes" id="UP000010878"/>
    </source>
</evidence>
<keyword evidence="10" id="KW-1185">Reference proteome</keyword>
<feature type="domain" description="PAS" evidence="7">
    <location>
        <begin position="153"/>
        <end position="198"/>
    </location>
</feature>
<dbReference type="PROSITE" id="PS50109">
    <property type="entry name" value="HIS_KIN"/>
    <property type="match status" value="1"/>
</dbReference>
<dbReference type="Pfam" id="PF08448">
    <property type="entry name" value="PAS_4"/>
    <property type="match status" value="4"/>
</dbReference>
<dbReference type="SUPFAM" id="SSF47384">
    <property type="entry name" value="Homodimeric domain of signal transducing histidine kinase"/>
    <property type="match status" value="1"/>
</dbReference>
<reference evidence="9 10" key="1">
    <citation type="submission" date="2012-11" db="EMBL/GenBank/DDBJ databases">
        <title>FINISHED of Natronococcus occultus SP4, DSM 3396.</title>
        <authorList>
            <consortium name="DOE Joint Genome Institute"/>
            <person name="Eisen J."/>
            <person name="Huntemann M."/>
            <person name="Wei C.-L."/>
            <person name="Han J."/>
            <person name="Detter J.C."/>
            <person name="Han C."/>
            <person name="Tapia R."/>
            <person name="Chen A."/>
            <person name="Kyrpides N."/>
            <person name="Mavromatis K."/>
            <person name="Markowitz V."/>
            <person name="Szeto E."/>
            <person name="Ivanova N."/>
            <person name="Mikhailova N."/>
            <person name="Ovchinnikova G."/>
            <person name="Pagani I."/>
            <person name="Pati A."/>
            <person name="Goodwin L."/>
            <person name="Nordberg H.P."/>
            <person name="Cantor M.N."/>
            <person name="Hua S.X."/>
            <person name="Woyke T."/>
            <person name="Eisen J."/>
            <person name="Klenk H.-P."/>
            <person name="Klenk H.-P."/>
        </authorList>
    </citation>
    <scope>NUCLEOTIDE SEQUENCE [LARGE SCALE GENOMIC DNA]</scope>
    <source>
        <strain evidence="9 10">SP4</strain>
    </source>
</reference>
<dbReference type="Pfam" id="PF13426">
    <property type="entry name" value="PAS_9"/>
    <property type="match status" value="1"/>
</dbReference>
<dbReference type="PRINTS" id="PR00344">
    <property type="entry name" value="BCTRLSENSOR"/>
</dbReference>
<evidence type="ECO:0000256" key="3">
    <source>
        <dbReference type="ARBA" id="ARBA00022553"/>
    </source>
</evidence>
<feature type="domain" description="PAC" evidence="8">
    <location>
        <begin position="736"/>
        <end position="791"/>
    </location>
</feature>
<organism evidence="9 10">
    <name type="scientific">Natronococcus occultus SP4</name>
    <dbReference type="NCBI Taxonomy" id="694430"/>
    <lineage>
        <taxon>Archaea</taxon>
        <taxon>Methanobacteriati</taxon>
        <taxon>Methanobacteriota</taxon>
        <taxon>Stenosarchaea group</taxon>
        <taxon>Halobacteria</taxon>
        <taxon>Halobacteriales</taxon>
        <taxon>Natrialbaceae</taxon>
        <taxon>Natronococcus</taxon>
    </lineage>
</organism>
<dbReference type="RefSeq" id="WP_015319683.1">
    <property type="nucleotide sequence ID" value="NC_019974.1"/>
</dbReference>
<dbReference type="SMART" id="SM00388">
    <property type="entry name" value="HisKA"/>
    <property type="match status" value="1"/>
</dbReference>
<dbReference type="Pfam" id="PF00512">
    <property type="entry name" value="HisKA"/>
    <property type="match status" value="1"/>
</dbReference>
<dbReference type="GO" id="GO:0000155">
    <property type="term" value="F:phosphorelay sensor kinase activity"/>
    <property type="evidence" value="ECO:0007669"/>
    <property type="project" value="InterPro"/>
</dbReference>
<dbReference type="Proteomes" id="UP000010878">
    <property type="component" value="Chromosome"/>
</dbReference>
<dbReference type="InterPro" id="IPR003661">
    <property type="entry name" value="HisK_dim/P_dom"/>
</dbReference>
<dbReference type="CDD" id="cd00082">
    <property type="entry name" value="HisKA"/>
    <property type="match status" value="1"/>
</dbReference>
<dbReference type="Pfam" id="PF02518">
    <property type="entry name" value="HATPase_c"/>
    <property type="match status" value="1"/>
</dbReference>
<dbReference type="Gene3D" id="3.30.450.20">
    <property type="entry name" value="PAS domain"/>
    <property type="match status" value="6"/>
</dbReference>
<dbReference type="GeneID" id="14405390"/>
<dbReference type="InterPro" id="IPR004358">
    <property type="entry name" value="Sig_transdc_His_kin-like_C"/>
</dbReference>
<protein>
    <recommendedName>
        <fullName evidence="2">histidine kinase</fullName>
        <ecNumber evidence="2">2.7.13.3</ecNumber>
    </recommendedName>
</protein>
<dbReference type="InterPro" id="IPR005467">
    <property type="entry name" value="His_kinase_dom"/>
</dbReference>
<dbReference type="InterPro" id="IPR003594">
    <property type="entry name" value="HATPase_dom"/>
</dbReference>